<dbReference type="PIRSF" id="PIRSF017190">
    <property type="entry name" value="Rbsml_synth_fac_NIP7"/>
    <property type="match status" value="1"/>
</dbReference>
<comment type="similarity">
    <text evidence="2 6">Belongs to the NIP7 family.</text>
</comment>
<dbReference type="SMART" id="SM00359">
    <property type="entry name" value="PUA"/>
    <property type="match status" value="1"/>
</dbReference>
<comment type="function">
    <text evidence="6">Required for proper 27S pre-rRNA processing and 60S ribosome subunit assembly.</text>
</comment>
<evidence type="ECO:0000256" key="4">
    <source>
        <dbReference type="ARBA" id="ARBA00022884"/>
    </source>
</evidence>
<feature type="domain" description="PUA" evidence="7">
    <location>
        <begin position="96"/>
        <end position="169"/>
    </location>
</feature>
<protein>
    <recommendedName>
        <fullName evidence="6">60S ribosome subunit biogenesis protein NIP7 homolog</fullName>
    </recommendedName>
</protein>
<dbReference type="CDD" id="cd21151">
    <property type="entry name" value="PUA_Nip7-like"/>
    <property type="match status" value="1"/>
</dbReference>
<dbReference type="InterPro" id="IPR015947">
    <property type="entry name" value="PUA-like_sf"/>
</dbReference>
<accession>A0A0D9QEE7</accession>
<evidence type="ECO:0000256" key="2">
    <source>
        <dbReference type="ARBA" id="ARBA00009895"/>
    </source>
</evidence>
<dbReference type="OrthoDB" id="27490at2759"/>
<evidence type="ECO:0000256" key="6">
    <source>
        <dbReference type="PIRNR" id="PIRNR017190"/>
    </source>
</evidence>
<dbReference type="InterPro" id="IPR016686">
    <property type="entry name" value="Ribosomal_synth_fac_NIP7"/>
</dbReference>
<dbReference type="InterPro" id="IPR002478">
    <property type="entry name" value="PUA"/>
</dbReference>
<keyword evidence="4 6" id="KW-0694">RNA-binding</keyword>
<dbReference type="GO" id="GO:0042255">
    <property type="term" value="P:ribosome assembly"/>
    <property type="evidence" value="ECO:0007669"/>
    <property type="project" value="InterPro"/>
</dbReference>
<dbReference type="CDD" id="cd21146">
    <property type="entry name" value="Nip7_N_euk"/>
    <property type="match status" value="1"/>
</dbReference>
<evidence type="ECO:0000256" key="5">
    <source>
        <dbReference type="ARBA" id="ARBA00023242"/>
    </source>
</evidence>
<dbReference type="GeneID" id="24270509"/>
<dbReference type="SUPFAM" id="SSF88802">
    <property type="entry name" value="Pre-PUA domain"/>
    <property type="match status" value="1"/>
</dbReference>
<organism evidence="8 9">
    <name type="scientific">Plasmodium fragile</name>
    <dbReference type="NCBI Taxonomy" id="5857"/>
    <lineage>
        <taxon>Eukaryota</taxon>
        <taxon>Sar</taxon>
        <taxon>Alveolata</taxon>
        <taxon>Apicomplexa</taxon>
        <taxon>Aconoidasida</taxon>
        <taxon>Haemosporida</taxon>
        <taxon>Plasmodiidae</taxon>
        <taxon>Plasmodium</taxon>
        <taxon>Plasmodium (Plasmodium)</taxon>
    </lineage>
</organism>
<sequence>MRPLNDNETMLVFKKLSKYVGNNLLSMLSYNNEEYVLRLHRSSVYFVRAELAKQAEAIINKNSLISLGICLGKFTKANNFFIKITSLSFLNDFCIHKIWLKESGEKNFLFGNNVLKSHLLKVSDNIKKGDGIIVLSMNDSPIGFGISIRNTQDIKILNVTDIVLIHQVFYFYPFCATHANSLDRSNGGHTLRNIT</sequence>
<evidence type="ECO:0000256" key="3">
    <source>
        <dbReference type="ARBA" id="ARBA00022517"/>
    </source>
</evidence>
<evidence type="ECO:0000259" key="7">
    <source>
        <dbReference type="SMART" id="SM00359"/>
    </source>
</evidence>
<dbReference type="GO" id="GO:0005730">
    <property type="term" value="C:nucleolus"/>
    <property type="evidence" value="ECO:0007669"/>
    <property type="project" value="UniProtKB-SubCell"/>
</dbReference>
<dbReference type="RefSeq" id="XP_012338220.1">
    <property type="nucleotide sequence ID" value="XM_012482797.1"/>
</dbReference>
<dbReference type="EMBL" id="KQ030394">
    <property type="protein sequence ID" value="KJP85177.1"/>
    <property type="molecule type" value="Genomic_DNA"/>
</dbReference>
<dbReference type="OMA" id="LISMGTC"/>
<dbReference type="InterPro" id="IPR036974">
    <property type="entry name" value="PUA_sf"/>
</dbReference>
<evidence type="ECO:0000313" key="9">
    <source>
        <dbReference type="Proteomes" id="UP000054561"/>
    </source>
</evidence>
<dbReference type="PROSITE" id="PS50890">
    <property type="entry name" value="PUA"/>
    <property type="match status" value="1"/>
</dbReference>
<keyword evidence="5 6" id="KW-0539">Nucleus</keyword>
<evidence type="ECO:0000313" key="8">
    <source>
        <dbReference type="EMBL" id="KJP85177.1"/>
    </source>
</evidence>
<dbReference type="Pfam" id="PF17833">
    <property type="entry name" value="pre-PUA_NIP7"/>
    <property type="match status" value="1"/>
</dbReference>
<dbReference type="SUPFAM" id="SSF88697">
    <property type="entry name" value="PUA domain-like"/>
    <property type="match status" value="1"/>
</dbReference>
<comment type="subcellular location">
    <subcellularLocation>
        <location evidence="1">Nucleus</location>
        <location evidence="1">Nucleolus</location>
    </subcellularLocation>
</comment>
<keyword evidence="9" id="KW-1185">Reference proteome</keyword>
<dbReference type="Proteomes" id="UP000054561">
    <property type="component" value="Unassembled WGS sequence"/>
</dbReference>
<dbReference type="VEuPathDB" id="PlasmoDB:AK88_05195"/>
<dbReference type="Pfam" id="PF03657">
    <property type="entry name" value="UPF0113"/>
    <property type="match status" value="1"/>
</dbReference>
<dbReference type="Gene3D" id="3.10.450.220">
    <property type="match status" value="1"/>
</dbReference>
<dbReference type="InterPro" id="IPR055359">
    <property type="entry name" value="Nip7_N_euk"/>
</dbReference>
<dbReference type="GO" id="GO:0003723">
    <property type="term" value="F:RNA binding"/>
    <property type="evidence" value="ECO:0007669"/>
    <property type="project" value="UniProtKB-KW"/>
</dbReference>
<evidence type="ECO:0000256" key="1">
    <source>
        <dbReference type="ARBA" id="ARBA00004604"/>
    </source>
</evidence>
<dbReference type="Gene3D" id="2.30.130.10">
    <property type="entry name" value="PUA domain"/>
    <property type="match status" value="1"/>
</dbReference>
<dbReference type="InterPro" id="IPR040598">
    <property type="entry name" value="NIP7_N"/>
</dbReference>
<keyword evidence="3 6" id="KW-0690">Ribosome biogenesis</keyword>
<name>A0A0D9QEE7_PLAFR</name>
<reference evidence="8 9" key="1">
    <citation type="submission" date="2014-03" db="EMBL/GenBank/DDBJ databases">
        <title>The Genome Sequence of Plasmodium fragile nilgiri.</title>
        <authorList>
            <consortium name="The Broad Institute Genomics Platform"/>
            <consortium name="The Broad Institute Genome Sequencing Center for Infectious Disease"/>
            <person name="Neafsey D."/>
            <person name="Duraisingh M."/>
            <person name="Young S.K."/>
            <person name="Zeng Q."/>
            <person name="Gargeya S."/>
            <person name="Abouelleil A."/>
            <person name="Alvarado L."/>
            <person name="Chapman S.B."/>
            <person name="Gainer-Dewar J."/>
            <person name="Goldberg J."/>
            <person name="Griggs A."/>
            <person name="Gujja S."/>
            <person name="Hansen M."/>
            <person name="Howarth C."/>
            <person name="Imamovic A."/>
            <person name="Larimer J."/>
            <person name="Pearson M."/>
            <person name="Poon T.W."/>
            <person name="Priest M."/>
            <person name="Roberts A."/>
            <person name="Saif S."/>
            <person name="Shea T."/>
            <person name="Sykes S."/>
            <person name="Wortman J."/>
            <person name="Nusbaum C."/>
            <person name="Birren B."/>
        </authorList>
    </citation>
    <scope>NUCLEOTIDE SEQUENCE [LARGE SCALE GENOMIC DNA]</scope>
    <source>
        <strain evidence="9">nilgiri</strain>
    </source>
</reference>
<proteinExistence type="inferred from homology"/>
<dbReference type="InterPro" id="IPR005155">
    <property type="entry name" value="UPF0113_PUA"/>
</dbReference>
<comment type="subunit">
    <text evidence="6">Interacts with pre-ribosome complex.</text>
</comment>
<dbReference type="AlphaFoldDB" id="A0A0D9QEE7"/>
<gene>
    <name evidence="8" type="ORF">AK88_05195</name>
</gene>
<dbReference type="FunFam" id="3.10.450.220:FF:000001">
    <property type="entry name" value="60S ribosome subunit biogenesis protein NIP7 homolog"/>
    <property type="match status" value="1"/>
</dbReference>